<sequence>MDYQAPAGGSGGRGCYNCTYHFHFRSISARISPLLTGVPILVTSSSSVPIRHPVPPPLLVM</sequence>
<evidence type="ECO:0000313" key="1">
    <source>
        <dbReference type="EMBL" id="PVI08645.1"/>
    </source>
</evidence>
<dbReference type="OrthoDB" id="3799235at2759"/>
<protein>
    <submittedName>
        <fullName evidence="1">Uncharacterized protein</fullName>
    </submittedName>
</protein>
<keyword evidence="2" id="KW-1185">Reference proteome</keyword>
<gene>
    <name evidence="1" type="ORF">DM02DRAFT_8244</name>
</gene>
<accession>A0A2V1EH07</accession>
<dbReference type="AlphaFoldDB" id="A0A2V1EH07"/>
<proteinExistence type="predicted"/>
<dbReference type="Proteomes" id="UP000244855">
    <property type="component" value="Unassembled WGS sequence"/>
</dbReference>
<evidence type="ECO:0000313" key="2">
    <source>
        <dbReference type="Proteomes" id="UP000244855"/>
    </source>
</evidence>
<reference evidence="1 2" key="1">
    <citation type="journal article" date="2018" name="Sci. Rep.">
        <title>Comparative genomics provides insights into the lifestyle and reveals functional heterogeneity of dark septate endophytic fungi.</title>
        <authorList>
            <person name="Knapp D.G."/>
            <person name="Nemeth J.B."/>
            <person name="Barry K."/>
            <person name="Hainaut M."/>
            <person name="Henrissat B."/>
            <person name="Johnson J."/>
            <person name="Kuo A."/>
            <person name="Lim J.H.P."/>
            <person name="Lipzen A."/>
            <person name="Nolan M."/>
            <person name="Ohm R.A."/>
            <person name="Tamas L."/>
            <person name="Grigoriev I.V."/>
            <person name="Spatafora J.W."/>
            <person name="Nagy L.G."/>
            <person name="Kovacs G.M."/>
        </authorList>
    </citation>
    <scope>NUCLEOTIDE SEQUENCE [LARGE SCALE GENOMIC DNA]</scope>
    <source>
        <strain evidence="1 2">DSE2036</strain>
    </source>
</reference>
<organism evidence="1 2">
    <name type="scientific">Periconia macrospinosa</name>
    <dbReference type="NCBI Taxonomy" id="97972"/>
    <lineage>
        <taxon>Eukaryota</taxon>
        <taxon>Fungi</taxon>
        <taxon>Dikarya</taxon>
        <taxon>Ascomycota</taxon>
        <taxon>Pezizomycotina</taxon>
        <taxon>Dothideomycetes</taxon>
        <taxon>Pleosporomycetidae</taxon>
        <taxon>Pleosporales</taxon>
        <taxon>Massarineae</taxon>
        <taxon>Periconiaceae</taxon>
        <taxon>Periconia</taxon>
    </lineage>
</organism>
<dbReference type="EMBL" id="KZ805300">
    <property type="protein sequence ID" value="PVI08645.1"/>
    <property type="molecule type" value="Genomic_DNA"/>
</dbReference>
<name>A0A2V1EH07_9PLEO</name>